<dbReference type="InterPro" id="IPR019734">
    <property type="entry name" value="TPR_rpt"/>
</dbReference>
<organism evidence="2 3">
    <name type="scientific">Tritonibacter litoralis</name>
    <dbReference type="NCBI Taxonomy" id="2662264"/>
    <lineage>
        <taxon>Bacteria</taxon>
        <taxon>Pseudomonadati</taxon>
        <taxon>Pseudomonadota</taxon>
        <taxon>Alphaproteobacteria</taxon>
        <taxon>Rhodobacterales</taxon>
        <taxon>Paracoccaceae</taxon>
        <taxon>Tritonibacter</taxon>
    </lineage>
</organism>
<feature type="repeat" description="TPR" evidence="1">
    <location>
        <begin position="102"/>
        <end position="135"/>
    </location>
</feature>
<dbReference type="InterPro" id="IPR011990">
    <property type="entry name" value="TPR-like_helical_dom_sf"/>
</dbReference>
<dbReference type="Proteomes" id="UP000444174">
    <property type="component" value="Unassembled WGS sequence"/>
</dbReference>
<evidence type="ECO:0000313" key="3">
    <source>
        <dbReference type="Proteomes" id="UP000444174"/>
    </source>
</evidence>
<name>A0A843YI92_9RHOB</name>
<evidence type="ECO:0000256" key="1">
    <source>
        <dbReference type="PROSITE-ProRule" id="PRU00339"/>
    </source>
</evidence>
<dbReference type="SUPFAM" id="SSF48452">
    <property type="entry name" value="TPR-like"/>
    <property type="match status" value="1"/>
</dbReference>
<dbReference type="PROSITE" id="PS50005">
    <property type="entry name" value="TPR"/>
    <property type="match status" value="2"/>
</dbReference>
<dbReference type="AlphaFoldDB" id="A0A843YI92"/>
<sequence length="188" mass="20525">MLEKLLRFKAIVAAVAAVVTISSPGTGVAQSPSEADLLAALARADAEEALRLDRELRAQWDHSGSATMDLLLRRGQDAIERGDLVAAMEHLTALVDHAPGFASGWLKRSEAFARMEKFGPAVADLEQALALNPNDYDALYILGTVFEHFLDPEKAYEAYKRAKAIHPHHEEVTTALERLAPIVMGKEL</sequence>
<dbReference type="EMBL" id="WIBF01000005">
    <property type="protein sequence ID" value="MQQ08943.1"/>
    <property type="molecule type" value="Genomic_DNA"/>
</dbReference>
<proteinExistence type="predicted"/>
<protein>
    <submittedName>
        <fullName evidence="2">Tetratricopeptide repeat protein</fullName>
    </submittedName>
</protein>
<evidence type="ECO:0000313" key="2">
    <source>
        <dbReference type="EMBL" id="MQQ08943.1"/>
    </source>
</evidence>
<gene>
    <name evidence="2" type="ORF">GFB49_10800</name>
</gene>
<comment type="caution">
    <text evidence="2">The sequence shown here is derived from an EMBL/GenBank/DDBJ whole genome shotgun (WGS) entry which is preliminary data.</text>
</comment>
<dbReference type="Gene3D" id="1.25.40.10">
    <property type="entry name" value="Tetratricopeptide repeat domain"/>
    <property type="match status" value="1"/>
</dbReference>
<dbReference type="Pfam" id="PF13432">
    <property type="entry name" value="TPR_16"/>
    <property type="match status" value="1"/>
</dbReference>
<feature type="repeat" description="TPR" evidence="1">
    <location>
        <begin position="136"/>
        <end position="169"/>
    </location>
</feature>
<reference evidence="2 3" key="1">
    <citation type="submission" date="2019-10" db="EMBL/GenBank/DDBJ databases">
        <title>Epibacterium sp. nov., isolated from seawater.</title>
        <authorList>
            <person name="Zhang X."/>
            <person name="Li N."/>
        </authorList>
    </citation>
    <scope>NUCLEOTIDE SEQUENCE [LARGE SCALE GENOMIC DNA]</scope>
    <source>
        <strain evidence="2 3">SM1979</strain>
    </source>
</reference>
<accession>A0A843YI92</accession>
<dbReference type="SMART" id="SM00028">
    <property type="entry name" value="TPR"/>
    <property type="match status" value="3"/>
</dbReference>
<dbReference type="RefSeq" id="WP_153215873.1">
    <property type="nucleotide sequence ID" value="NZ_WIBF01000005.1"/>
</dbReference>
<keyword evidence="3" id="KW-1185">Reference proteome</keyword>
<keyword evidence="1" id="KW-0802">TPR repeat</keyword>